<accession>A0ACB8WVT1</accession>
<gene>
    <name evidence="1" type="ORF">L3Q82_023585</name>
</gene>
<keyword evidence="2" id="KW-1185">Reference proteome</keyword>
<dbReference type="Proteomes" id="UP000831701">
    <property type="component" value="Chromosome 6"/>
</dbReference>
<protein>
    <submittedName>
        <fullName evidence="1">Uncharacterized protein</fullName>
    </submittedName>
</protein>
<reference evidence="1" key="1">
    <citation type="submission" date="2022-04" db="EMBL/GenBank/DDBJ databases">
        <title>Jade perch genome.</title>
        <authorList>
            <person name="Chao B."/>
        </authorList>
    </citation>
    <scope>NUCLEOTIDE SEQUENCE</scope>
    <source>
        <strain evidence="1">CB-2022</strain>
    </source>
</reference>
<evidence type="ECO:0000313" key="2">
    <source>
        <dbReference type="Proteomes" id="UP000831701"/>
    </source>
</evidence>
<name>A0ACB8WVT1_9TELE</name>
<evidence type="ECO:0000313" key="1">
    <source>
        <dbReference type="EMBL" id="KAI3371563.1"/>
    </source>
</evidence>
<dbReference type="EMBL" id="CM041536">
    <property type="protein sequence ID" value="KAI3371563.1"/>
    <property type="molecule type" value="Genomic_DNA"/>
</dbReference>
<proteinExistence type="predicted"/>
<sequence>MEAEEDWTKDLTAHRLLPDKKVPCRRHGRLGKTRFTSPDKHPPSRFGFPQGDPSSAGPVSAVRGLLRSLKSLQIQTSTRPQCVGSCPNLMMSRSEHADARPAPVALTPQLPPRAHRPLCMSVSSDSSGRFKALETQEWKNNLKAQMEQAHSAGAASSTGSLERASLFCASASTTASSSGLSSPVEILNKSKSSSRFSLFSPPWNSSSESDSNPPSRSGSKKLRNYSSRRAATGPALAPGPPIRRSPNPAAPNTSTRSIQRAHPVQRNNIDSIIDMSSVPGEPGPSLSLIPCTCSRRARHSWSRLKVDIGDVPDALGDGPALKQRCFEDINECIDASTEKRKRVLVHCRDGFSLAPTCIIQYLMVKQNMRLIAAYELLRSKYPVNIRECHQNVLVSLERALRPGGNVDPECFKQAISRKVAWT</sequence>
<comment type="caution">
    <text evidence="1">The sequence shown here is derived from an EMBL/GenBank/DDBJ whole genome shotgun (WGS) entry which is preliminary data.</text>
</comment>
<organism evidence="1 2">
    <name type="scientific">Scortum barcoo</name>
    <name type="common">barcoo grunter</name>
    <dbReference type="NCBI Taxonomy" id="214431"/>
    <lineage>
        <taxon>Eukaryota</taxon>
        <taxon>Metazoa</taxon>
        <taxon>Chordata</taxon>
        <taxon>Craniata</taxon>
        <taxon>Vertebrata</taxon>
        <taxon>Euteleostomi</taxon>
        <taxon>Actinopterygii</taxon>
        <taxon>Neopterygii</taxon>
        <taxon>Teleostei</taxon>
        <taxon>Neoteleostei</taxon>
        <taxon>Acanthomorphata</taxon>
        <taxon>Eupercaria</taxon>
        <taxon>Centrarchiformes</taxon>
        <taxon>Terapontoidei</taxon>
        <taxon>Terapontidae</taxon>
        <taxon>Scortum</taxon>
    </lineage>
</organism>